<dbReference type="Gene3D" id="1.10.10.60">
    <property type="entry name" value="Homeodomain-like"/>
    <property type="match status" value="1"/>
</dbReference>
<evidence type="ECO:0000256" key="2">
    <source>
        <dbReference type="ARBA" id="ARBA00023125"/>
    </source>
</evidence>
<name>A0A2N3X1P0_9PSEU</name>
<protein>
    <submittedName>
        <fullName evidence="6">TetR family transcriptional regulator</fullName>
    </submittedName>
</protein>
<dbReference type="InterPro" id="IPR036271">
    <property type="entry name" value="Tet_transcr_reg_TetR-rel_C_sf"/>
</dbReference>
<feature type="domain" description="HTH tetR-type" evidence="4">
    <location>
        <begin position="33"/>
        <end position="63"/>
    </location>
</feature>
<dbReference type="AlphaFoldDB" id="A0A2N3X1P0"/>
<keyword evidence="7" id="KW-1185">Reference proteome</keyword>
<feature type="domain" description="Tetracycline repressor TetR C-terminal" evidence="5">
    <location>
        <begin position="80"/>
        <end position="206"/>
    </location>
</feature>
<evidence type="ECO:0000256" key="1">
    <source>
        <dbReference type="ARBA" id="ARBA00023015"/>
    </source>
</evidence>
<evidence type="ECO:0000313" key="7">
    <source>
        <dbReference type="Proteomes" id="UP000233750"/>
    </source>
</evidence>
<dbReference type="EMBL" id="PJMY01000001">
    <property type="protein sequence ID" value="PKW00032.1"/>
    <property type="molecule type" value="Genomic_DNA"/>
</dbReference>
<evidence type="ECO:0000259" key="5">
    <source>
        <dbReference type="Pfam" id="PF02909"/>
    </source>
</evidence>
<dbReference type="GO" id="GO:0003677">
    <property type="term" value="F:DNA binding"/>
    <property type="evidence" value="ECO:0007669"/>
    <property type="project" value="UniProtKB-KW"/>
</dbReference>
<comment type="caution">
    <text evidence="6">The sequence shown here is derived from an EMBL/GenBank/DDBJ whole genome shotgun (WGS) entry which is preliminary data.</text>
</comment>
<keyword evidence="3" id="KW-0804">Transcription</keyword>
<organism evidence="6 7">
    <name type="scientific">Amycolatopsis echigonensis</name>
    <dbReference type="NCBI Taxonomy" id="2576905"/>
    <lineage>
        <taxon>Bacteria</taxon>
        <taxon>Bacillati</taxon>
        <taxon>Actinomycetota</taxon>
        <taxon>Actinomycetes</taxon>
        <taxon>Pseudonocardiales</taxon>
        <taxon>Pseudonocardiaceae</taxon>
        <taxon>Amycolatopsis</taxon>
    </lineage>
</organism>
<evidence type="ECO:0000259" key="4">
    <source>
        <dbReference type="Pfam" id="PF00440"/>
    </source>
</evidence>
<sequence length="229" mass="25388">MTKPASSPARRPRGSITPDKVVAAAFAVSERDEALTFQAIGAELGAHPTAVYRHFRDKDELMRGLVDALLREQLDELGEPRENWQDELRAIAAALYDVFLRHPQIGQYAAARTARTEHEFRIVERLLAALRGGGFPKREAALCYRLFADACLSYAALDSAFASLSPDTQAGDRAAWQQEYRSLSPAEFPQIAELAPDLPPVSERETYLAFVDTVLFGLETRLARSTRPA</sequence>
<gene>
    <name evidence="6" type="ORF">ATK30_0103</name>
</gene>
<keyword evidence="2" id="KW-0238">DNA-binding</keyword>
<reference evidence="6 7" key="1">
    <citation type="submission" date="2017-12" db="EMBL/GenBank/DDBJ databases">
        <title>Sequencing the genomes of 1000 Actinobacteria strains.</title>
        <authorList>
            <person name="Klenk H.-P."/>
        </authorList>
    </citation>
    <scope>NUCLEOTIDE SEQUENCE [LARGE SCALE GENOMIC DNA]</scope>
    <source>
        <strain evidence="6 7">DSM 45165</strain>
    </source>
</reference>
<dbReference type="SUPFAM" id="SSF48498">
    <property type="entry name" value="Tetracyclin repressor-like, C-terminal domain"/>
    <property type="match status" value="1"/>
</dbReference>
<evidence type="ECO:0000256" key="3">
    <source>
        <dbReference type="ARBA" id="ARBA00023163"/>
    </source>
</evidence>
<dbReference type="InterPro" id="IPR004111">
    <property type="entry name" value="Repressor_TetR_C"/>
</dbReference>
<evidence type="ECO:0000313" key="6">
    <source>
        <dbReference type="EMBL" id="PKW00032.1"/>
    </source>
</evidence>
<dbReference type="InterPro" id="IPR009057">
    <property type="entry name" value="Homeodomain-like_sf"/>
</dbReference>
<accession>A0A2N3X1P0</accession>
<dbReference type="OrthoDB" id="3519192at2"/>
<keyword evidence="1" id="KW-0805">Transcription regulation</keyword>
<dbReference type="Pfam" id="PF02909">
    <property type="entry name" value="TetR_C_1"/>
    <property type="match status" value="1"/>
</dbReference>
<dbReference type="Pfam" id="PF00440">
    <property type="entry name" value="TetR_N"/>
    <property type="match status" value="1"/>
</dbReference>
<dbReference type="InterPro" id="IPR001647">
    <property type="entry name" value="HTH_TetR"/>
</dbReference>
<dbReference type="Proteomes" id="UP000233750">
    <property type="component" value="Unassembled WGS sequence"/>
</dbReference>
<dbReference type="SUPFAM" id="SSF46689">
    <property type="entry name" value="Homeodomain-like"/>
    <property type="match status" value="1"/>
</dbReference>
<dbReference type="RefSeq" id="WP_158242415.1">
    <property type="nucleotide sequence ID" value="NZ_PJMY01000001.1"/>
</dbReference>
<dbReference type="GO" id="GO:0045892">
    <property type="term" value="P:negative regulation of DNA-templated transcription"/>
    <property type="evidence" value="ECO:0007669"/>
    <property type="project" value="InterPro"/>
</dbReference>
<dbReference type="Gene3D" id="1.10.357.10">
    <property type="entry name" value="Tetracycline Repressor, domain 2"/>
    <property type="match status" value="1"/>
</dbReference>
<proteinExistence type="predicted"/>